<organism evidence="1">
    <name type="scientific">Anopheles triannulatus</name>
    <dbReference type="NCBI Taxonomy" id="58253"/>
    <lineage>
        <taxon>Eukaryota</taxon>
        <taxon>Metazoa</taxon>
        <taxon>Ecdysozoa</taxon>
        <taxon>Arthropoda</taxon>
        <taxon>Hexapoda</taxon>
        <taxon>Insecta</taxon>
        <taxon>Pterygota</taxon>
        <taxon>Neoptera</taxon>
        <taxon>Endopterygota</taxon>
        <taxon>Diptera</taxon>
        <taxon>Nematocera</taxon>
        <taxon>Culicoidea</taxon>
        <taxon>Culicidae</taxon>
        <taxon>Anophelinae</taxon>
        <taxon>Anopheles</taxon>
    </lineage>
</organism>
<reference evidence="1" key="1">
    <citation type="submission" date="2018-01" db="EMBL/GenBank/DDBJ databases">
        <title>An insight into the sialome of Amazonian anophelines.</title>
        <authorList>
            <person name="Ribeiro J.M."/>
            <person name="Scarpassa V."/>
            <person name="Calvo E."/>
        </authorList>
    </citation>
    <scope>NUCLEOTIDE SEQUENCE</scope>
    <source>
        <tissue evidence="1">Salivary glands</tissue>
    </source>
</reference>
<dbReference type="EMBL" id="GGFK01014411">
    <property type="protein sequence ID" value="MBW47732.1"/>
    <property type="molecule type" value="Transcribed_RNA"/>
</dbReference>
<name>A0A2M4B420_9DIPT</name>
<sequence length="83" mass="9040">MTNTGGRALFVATLSVTPFSVVQSNTIPLHKTPPPFATQWWEMQVSVSYVLGKWFSLSLSFSRFCAHSVGLTYALALGLCALT</sequence>
<dbReference type="AlphaFoldDB" id="A0A2M4B420"/>
<proteinExistence type="predicted"/>
<accession>A0A2M4B420</accession>
<protein>
    <submittedName>
        <fullName evidence="1">Putative secreted protein</fullName>
    </submittedName>
</protein>
<evidence type="ECO:0000313" key="1">
    <source>
        <dbReference type="EMBL" id="MBW47732.1"/>
    </source>
</evidence>